<dbReference type="Proteomes" id="UP001373714">
    <property type="component" value="Unassembled WGS sequence"/>
</dbReference>
<proteinExistence type="predicted"/>
<feature type="compositionally biased region" description="Low complexity" evidence="1">
    <location>
        <begin position="63"/>
        <end position="79"/>
    </location>
</feature>
<dbReference type="EMBL" id="JAVHNS010000004">
    <property type="protein sequence ID" value="KAK6358771.1"/>
    <property type="molecule type" value="Genomic_DNA"/>
</dbReference>
<feature type="region of interest" description="Disordered" evidence="1">
    <location>
        <begin position="1"/>
        <end position="20"/>
    </location>
</feature>
<gene>
    <name evidence="2" type="ORF">TWF730_008090</name>
</gene>
<dbReference type="AlphaFoldDB" id="A0AAV9V9V1"/>
<evidence type="ECO:0000256" key="1">
    <source>
        <dbReference type="SAM" id="MobiDB-lite"/>
    </source>
</evidence>
<name>A0AAV9V9V1_9PEZI</name>
<feature type="compositionally biased region" description="Basic and acidic residues" evidence="1">
    <location>
        <begin position="93"/>
        <end position="105"/>
    </location>
</feature>
<reference evidence="2 3" key="1">
    <citation type="submission" date="2019-10" db="EMBL/GenBank/DDBJ databases">
        <authorList>
            <person name="Palmer J.M."/>
        </authorList>
    </citation>
    <scope>NUCLEOTIDE SEQUENCE [LARGE SCALE GENOMIC DNA]</scope>
    <source>
        <strain evidence="2 3">TWF730</strain>
    </source>
</reference>
<feature type="compositionally biased region" description="Acidic residues" evidence="1">
    <location>
        <begin position="106"/>
        <end position="116"/>
    </location>
</feature>
<evidence type="ECO:0000313" key="3">
    <source>
        <dbReference type="Proteomes" id="UP001373714"/>
    </source>
</evidence>
<protein>
    <submittedName>
        <fullName evidence="2">Uncharacterized protein</fullName>
    </submittedName>
</protein>
<feature type="region of interest" description="Disordered" evidence="1">
    <location>
        <begin position="45"/>
        <end position="119"/>
    </location>
</feature>
<keyword evidence="3" id="KW-1185">Reference proteome</keyword>
<feature type="compositionally biased region" description="Acidic residues" evidence="1">
    <location>
        <begin position="179"/>
        <end position="214"/>
    </location>
</feature>
<sequence length="356" mass="39893">MAGEELVGFHAQPKSNPDRICTHEEILFERQLALERLSNYYGLTSFGIPSKTPSQSEVDDDNSFSGSSSSQTITSGLSIKSDQDGDDGDKEEDYGSEKGGDKDGTEDGDYDEDIEDPGSIPIPTVCIAITDDFDCTVVTSCERNVVKFQVSEKILSLSSIVLKKILQDAKLAALSISSDGEEWEEEEEGEEEDDEEEEAEDDEEDDEDDDEDSGLSEVYESGSGDLIRLEGDPHALEVIFQIIHYQGDDKILEDLDFDCFAHVAFLCEKYKWQKALRGWIQYWLDKHEPRALEPGHENWLYIATVFNTQRHAAELTKLLADVCGIFPVGRSGHGKYLSRENKTIDAQLWPSETFCK</sequence>
<comment type="caution">
    <text evidence="2">The sequence shown here is derived from an EMBL/GenBank/DDBJ whole genome shotgun (WGS) entry which is preliminary data.</text>
</comment>
<feature type="region of interest" description="Disordered" evidence="1">
    <location>
        <begin position="177"/>
        <end position="217"/>
    </location>
</feature>
<organism evidence="2 3">
    <name type="scientific">Orbilia blumenaviensis</name>
    <dbReference type="NCBI Taxonomy" id="1796055"/>
    <lineage>
        <taxon>Eukaryota</taxon>
        <taxon>Fungi</taxon>
        <taxon>Dikarya</taxon>
        <taxon>Ascomycota</taxon>
        <taxon>Pezizomycotina</taxon>
        <taxon>Orbiliomycetes</taxon>
        <taxon>Orbiliales</taxon>
        <taxon>Orbiliaceae</taxon>
        <taxon>Orbilia</taxon>
    </lineage>
</organism>
<evidence type="ECO:0000313" key="2">
    <source>
        <dbReference type="EMBL" id="KAK6358771.1"/>
    </source>
</evidence>
<accession>A0AAV9V9V1</accession>